<name>A0A6M3HTS1_9GAMM</name>
<proteinExistence type="predicted"/>
<dbReference type="AlphaFoldDB" id="A0A6M3HTS1"/>
<keyword evidence="2" id="KW-1185">Reference proteome</keyword>
<organism evidence="1 2">
    <name type="scientific">Allofrancisella frigidaquae</name>
    <dbReference type="NCBI Taxonomy" id="1085644"/>
    <lineage>
        <taxon>Bacteria</taxon>
        <taxon>Pseudomonadati</taxon>
        <taxon>Pseudomonadota</taxon>
        <taxon>Gammaproteobacteria</taxon>
        <taxon>Thiotrichales</taxon>
        <taxon>Francisellaceae</taxon>
        <taxon>Allofrancisella</taxon>
    </lineage>
</organism>
<dbReference type="EMBL" id="CP038017">
    <property type="protein sequence ID" value="QIV94477.1"/>
    <property type="molecule type" value="Genomic_DNA"/>
</dbReference>
<evidence type="ECO:0000313" key="2">
    <source>
        <dbReference type="Proteomes" id="UP000503320"/>
    </source>
</evidence>
<gene>
    <name evidence="1" type="ORF">E3E15_03515</name>
</gene>
<dbReference type="RefSeq" id="WP_172106608.1">
    <property type="nucleotide sequence ID" value="NZ_CP038017.1"/>
</dbReference>
<dbReference type="InterPro" id="IPR014993">
    <property type="entry name" value="DUF1841"/>
</dbReference>
<sequence length="144" mass="17209">MIFSQDRDQLRKLFIDSWQKFQDRQPLTAIEEQISRIIELHPEYHNQININNIDKDYSPEMGQINPFLHISLHLAVIEQIQTNRPAGIASIYTKLLAKYNFDEHKVQHIMIDYLAEEMWKSQKYNALPEDKVYLDKLNQLLLKK</sequence>
<dbReference type="Proteomes" id="UP000503320">
    <property type="component" value="Chromosome"/>
</dbReference>
<reference evidence="1 2" key="1">
    <citation type="submission" date="2019-03" db="EMBL/GenBank/DDBJ databases">
        <title>Complete Genome Sequence of Allofrancisella frigidaquae Strain SYSU 10HL1970 Isolated from Water-Cooling Systems in China.</title>
        <authorList>
            <person name="Ohrman C."/>
            <person name="Uneklint I."/>
            <person name="Sjodin A."/>
        </authorList>
    </citation>
    <scope>NUCLEOTIDE SEQUENCE [LARGE SCALE GENOMIC DNA]</scope>
    <source>
        <strain evidence="1 2">SYSU 10HL1970</strain>
    </source>
</reference>
<dbReference type="KEGG" id="afri:E3E15_03515"/>
<dbReference type="Pfam" id="PF08897">
    <property type="entry name" value="DUF1841"/>
    <property type="match status" value="1"/>
</dbReference>
<protein>
    <submittedName>
        <fullName evidence="1">DUF1841 family protein</fullName>
    </submittedName>
</protein>
<evidence type="ECO:0000313" key="1">
    <source>
        <dbReference type="EMBL" id="QIV94477.1"/>
    </source>
</evidence>
<accession>A0A6M3HTS1</accession>